<dbReference type="EC" id="2.4.-.-" evidence="6"/>
<feature type="domain" description="Glycosyltransferase 2-like" evidence="5">
    <location>
        <begin position="4"/>
        <end position="122"/>
    </location>
</feature>
<accession>A0A953J8P2</accession>
<evidence type="ECO:0000256" key="4">
    <source>
        <dbReference type="SAM" id="Phobius"/>
    </source>
</evidence>
<keyword evidence="2 6" id="KW-0328">Glycosyltransferase</keyword>
<evidence type="ECO:0000313" key="6">
    <source>
        <dbReference type="EMBL" id="MBZ0155189.1"/>
    </source>
</evidence>
<evidence type="ECO:0000256" key="3">
    <source>
        <dbReference type="ARBA" id="ARBA00022679"/>
    </source>
</evidence>
<dbReference type="Pfam" id="PF00535">
    <property type="entry name" value="Glycos_transf_2"/>
    <property type="match status" value="1"/>
</dbReference>
<name>A0A953J8P2_9BACT</name>
<keyword evidence="4" id="KW-0472">Membrane</keyword>
<feature type="transmembrane region" description="Helical" evidence="4">
    <location>
        <begin position="264"/>
        <end position="284"/>
    </location>
</feature>
<dbReference type="Gene3D" id="3.90.550.10">
    <property type="entry name" value="Spore Coat Polysaccharide Biosynthesis Protein SpsA, Chain A"/>
    <property type="match status" value="1"/>
</dbReference>
<organism evidence="6 7">
    <name type="scientific">Candidatus Nitrobium versatile</name>
    <dbReference type="NCBI Taxonomy" id="2884831"/>
    <lineage>
        <taxon>Bacteria</taxon>
        <taxon>Pseudomonadati</taxon>
        <taxon>Nitrospirota</taxon>
        <taxon>Nitrospiria</taxon>
        <taxon>Nitrospirales</taxon>
        <taxon>Nitrospiraceae</taxon>
        <taxon>Candidatus Nitrobium</taxon>
    </lineage>
</organism>
<protein>
    <submittedName>
        <fullName evidence="6">Glycosyltransferase</fullName>
        <ecNumber evidence="6">2.4.-.-</ecNumber>
    </submittedName>
</protein>
<proteinExistence type="inferred from homology"/>
<dbReference type="SUPFAM" id="SSF53448">
    <property type="entry name" value="Nucleotide-diphospho-sugar transferases"/>
    <property type="match status" value="1"/>
</dbReference>
<gene>
    <name evidence="6" type="ORF">K8I29_03120</name>
</gene>
<reference evidence="6" key="2">
    <citation type="submission" date="2021-08" db="EMBL/GenBank/DDBJ databases">
        <authorList>
            <person name="Dalcin Martins P."/>
        </authorList>
    </citation>
    <scope>NUCLEOTIDE SEQUENCE</scope>
    <source>
        <strain evidence="6">MAG_39</strain>
    </source>
</reference>
<evidence type="ECO:0000256" key="1">
    <source>
        <dbReference type="ARBA" id="ARBA00006739"/>
    </source>
</evidence>
<dbReference type="CDD" id="cd00761">
    <property type="entry name" value="Glyco_tranf_GTA_type"/>
    <property type="match status" value="1"/>
</dbReference>
<keyword evidence="4" id="KW-0812">Transmembrane</keyword>
<sequence>MKTSIIIPTYNRPDDLTKCIESIRRQTVLPDEIIIVDDGNLQEHPLRRECEAGGIRYRYFKKDVPGLTASRNAGIGLASGDILFFLDDDVILFPDYVEQILAVYREDAEGAVGGVGGAIANHKPLNAAHKLRRVVELVFLVTGIREGKVLPSGFCTNYGMTCFPLKEKTEVDFLSGGVSSFRKEVFRDFAFDAVRFRKYAMGEDKDFTYRVSKKYRLIYQPAARLLHMESPKMSPDNYREGRMFVLYQHLFFDRYVKKGVASRFLFYYALAGYTLTRAVIFAVSPDRGTFDRMRGIVSGIGAILTGREAIVE</sequence>
<evidence type="ECO:0000256" key="2">
    <source>
        <dbReference type="ARBA" id="ARBA00022676"/>
    </source>
</evidence>
<dbReference type="InterPro" id="IPR001173">
    <property type="entry name" value="Glyco_trans_2-like"/>
</dbReference>
<keyword evidence="4" id="KW-1133">Transmembrane helix</keyword>
<dbReference type="GO" id="GO:0016757">
    <property type="term" value="F:glycosyltransferase activity"/>
    <property type="evidence" value="ECO:0007669"/>
    <property type="project" value="UniProtKB-KW"/>
</dbReference>
<dbReference type="PANTHER" id="PTHR43179">
    <property type="entry name" value="RHAMNOSYLTRANSFERASE WBBL"/>
    <property type="match status" value="1"/>
</dbReference>
<dbReference type="AlphaFoldDB" id="A0A953J8P2"/>
<comment type="caution">
    <text evidence="6">The sequence shown here is derived from an EMBL/GenBank/DDBJ whole genome shotgun (WGS) entry which is preliminary data.</text>
</comment>
<evidence type="ECO:0000259" key="5">
    <source>
        <dbReference type="Pfam" id="PF00535"/>
    </source>
</evidence>
<dbReference type="EMBL" id="JAIOIV010000026">
    <property type="protein sequence ID" value="MBZ0155189.1"/>
    <property type="molecule type" value="Genomic_DNA"/>
</dbReference>
<dbReference type="PANTHER" id="PTHR43179:SF12">
    <property type="entry name" value="GALACTOFURANOSYLTRANSFERASE GLFT2"/>
    <property type="match status" value="1"/>
</dbReference>
<comment type="similarity">
    <text evidence="1">Belongs to the glycosyltransferase 2 family.</text>
</comment>
<dbReference type="InterPro" id="IPR029044">
    <property type="entry name" value="Nucleotide-diphossugar_trans"/>
</dbReference>
<keyword evidence="3 6" id="KW-0808">Transferase</keyword>
<reference evidence="6" key="1">
    <citation type="journal article" date="2021" name="bioRxiv">
        <title>Unraveling nitrogen, sulfur and carbon metabolic pathways and microbial community transcriptional responses to substrate deprivation and toxicity stresses in a bioreactor mimicking anoxic brackish coastal sediment conditions.</title>
        <authorList>
            <person name="Martins P.D."/>
            <person name="Echeveste M.J."/>
            <person name="Arshad A."/>
            <person name="Kurth J."/>
            <person name="Ouboter H."/>
            <person name="Jetten M.S.M."/>
            <person name="Welte C.U."/>
        </authorList>
    </citation>
    <scope>NUCLEOTIDE SEQUENCE</scope>
    <source>
        <strain evidence="6">MAG_39</strain>
    </source>
</reference>
<evidence type="ECO:0000313" key="7">
    <source>
        <dbReference type="Proteomes" id="UP000705867"/>
    </source>
</evidence>
<dbReference type="Proteomes" id="UP000705867">
    <property type="component" value="Unassembled WGS sequence"/>
</dbReference>